<accession>A0AAN7SY00</accession>
<comment type="caution">
    <text evidence="1">The sequence shown here is derived from an EMBL/GenBank/DDBJ whole genome shotgun (WGS) entry which is preliminary data.</text>
</comment>
<dbReference type="SUPFAM" id="SSF55144">
    <property type="entry name" value="LigT-like"/>
    <property type="match status" value="1"/>
</dbReference>
<gene>
    <name evidence="1" type="ORF">LTR05_005383</name>
</gene>
<proteinExistence type="predicted"/>
<sequence>MANIGYEDFSGASTPAVSGSSNPYDVLIGACHNDPATIQARYHAHRTARNAQQKEKILSSDFDGWKLDPILTKLEGPEGLRDPNFTDPRNCLVFWARPPQKVRSLIQLVQQKLKHVVPDLWLMPLLKLHMTALEATHSLTPPEVEALAERLQNDDRHKAIADLPAQPGKGARLIKPMLSFDAAALALSFVPAANEALPVPYHPRDDNYTYHHLRHDLWALITDAGVRVGSRYVVPSAHLTIARFNSPNPFATENEDSLDAHSGIDLEKRQRLIREIETINHWLEEEYWPQLQPLKRTTTDAVTDTTPGTDTDAQTQKQQNEDLIETIKPGGEWIVGEEQGLDFRKGTLWYGGGDTVYLGKGISRHDEVESRPRMKLSDVMGKYQGAA</sequence>
<reference evidence="1 2" key="1">
    <citation type="submission" date="2023-08" db="EMBL/GenBank/DDBJ databases">
        <title>Black Yeasts Isolated from many extreme environments.</title>
        <authorList>
            <person name="Coleine C."/>
            <person name="Stajich J.E."/>
            <person name="Selbmann L."/>
        </authorList>
    </citation>
    <scope>NUCLEOTIDE SEQUENCE [LARGE SCALE GENOMIC DNA]</scope>
    <source>
        <strain evidence="1 2">CCFEE 5910</strain>
    </source>
</reference>
<protein>
    <submittedName>
        <fullName evidence="1">Uncharacterized protein</fullName>
    </submittedName>
</protein>
<dbReference type="Proteomes" id="UP001309876">
    <property type="component" value="Unassembled WGS sequence"/>
</dbReference>
<keyword evidence="2" id="KW-1185">Reference proteome</keyword>
<organism evidence="1 2">
    <name type="scientific">Lithohypha guttulata</name>
    <dbReference type="NCBI Taxonomy" id="1690604"/>
    <lineage>
        <taxon>Eukaryota</taxon>
        <taxon>Fungi</taxon>
        <taxon>Dikarya</taxon>
        <taxon>Ascomycota</taxon>
        <taxon>Pezizomycotina</taxon>
        <taxon>Eurotiomycetes</taxon>
        <taxon>Chaetothyriomycetidae</taxon>
        <taxon>Chaetothyriales</taxon>
        <taxon>Trichomeriaceae</taxon>
        <taxon>Lithohypha</taxon>
    </lineage>
</organism>
<dbReference type="InterPro" id="IPR009097">
    <property type="entry name" value="Cyclic_Pdiesterase"/>
</dbReference>
<evidence type="ECO:0000313" key="1">
    <source>
        <dbReference type="EMBL" id="KAK5084307.1"/>
    </source>
</evidence>
<dbReference type="EMBL" id="JAVRRJ010000005">
    <property type="protein sequence ID" value="KAK5084307.1"/>
    <property type="molecule type" value="Genomic_DNA"/>
</dbReference>
<evidence type="ECO:0000313" key="2">
    <source>
        <dbReference type="Proteomes" id="UP001309876"/>
    </source>
</evidence>
<name>A0AAN7SY00_9EURO</name>
<dbReference type="AlphaFoldDB" id="A0AAN7SY00"/>